<gene>
    <name evidence="2" type="ORF">ALP29_00525</name>
</gene>
<organism evidence="2 3">
    <name type="scientific">Pseudomonas syringae pv. avii</name>
    <dbReference type="NCBI Taxonomy" id="663959"/>
    <lineage>
        <taxon>Bacteria</taxon>
        <taxon>Pseudomonadati</taxon>
        <taxon>Pseudomonadota</taxon>
        <taxon>Gammaproteobacteria</taxon>
        <taxon>Pseudomonadales</taxon>
        <taxon>Pseudomonadaceae</taxon>
        <taxon>Pseudomonas</taxon>
        <taxon>Pseudomonas syringae</taxon>
    </lineage>
</organism>
<comment type="caution">
    <text evidence="2">The sequence shown here is derived from an EMBL/GenBank/DDBJ whole genome shotgun (WGS) entry which is preliminary data.</text>
</comment>
<dbReference type="EMBL" id="RBUA01001588">
    <property type="protein sequence ID" value="RMU40182.1"/>
    <property type="molecule type" value="Genomic_DNA"/>
</dbReference>
<evidence type="ECO:0000256" key="1">
    <source>
        <dbReference type="SAM" id="MobiDB-lite"/>
    </source>
</evidence>
<feature type="region of interest" description="Disordered" evidence="1">
    <location>
        <begin position="670"/>
        <end position="691"/>
    </location>
</feature>
<name>A0A3M5U324_PSESX</name>
<evidence type="ECO:0000313" key="2">
    <source>
        <dbReference type="EMBL" id="RMU40182.1"/>
    </source>
</evidence>
<accession>A0A3M5U324</accession>
<protein>
    <submittedName>
        <fullName evidence="2">Uncharacterized protein</fullName>
    </submittedName>
</protein>
<dbReference type="Proteomes" id="UP000280395">
    <property type="component" value="Unassembled WGS sequence"/>
</dbReference>
<reference evidence="2 3" key="1">
    <citation type="submission" date="2018-08" db="EMBL/GenBank/DDBJ databases">
        <title>Recombination of ecologically and evolutionarily significant loci maintains genetic cohesion in the Pseudomonas syringae species complex.</title>
        <authorList>
            <person name="Dillon M."/>
            <person name="Thakur S."/>
            <person name="Almeida R.N.D."/>
            <person name="Weir B.S."/>
            <person name="Guttman D.S."/>
        </authorList>
    </citation>
    <scope>NUCLEOTIDE SEQUENCE [LARGE SCALE GENOMIC DNA]</scope>
    <source>
        <strain evidence="2 3">ICMP 14479</strain>
    </source>
</reference>
<proteinExistence type="predicted"/>
<dbReference type="AlphaFoldDB" id="A0A3M5U324"/>
<evidence type="ECO:0000313" key="3">
    <source>
        <dbReference type="Proteomes" id="UP000280395"/>
    </source>
</evidence>
<sequence length="691" mass="74998">MMNKKTRDYFARLNSAVSPSTVVFSQLDPPEVDFVPGFPGLLSREQALSEYLELRMPRWQDYSDSGGDQDIVRVFIKPVDDAEYGEPFLTFTFNFDATLPQAYATANIARGRRPPGHWDIKYEVYIRRADNLSESTEMRLIVDTDAPYASSPSLPPAPTLPAGLTLPIDEADFPAAPNDRLFFSIPDYVLHGRAPGDRLRAFYGGSDTPYAPDPPSTEVDWPVTDLRFPLPKGVVSAGPDAFNTLRYQLLDAAGNPSQLSSSLRLDVALQPAPANLKQPLIGRAFPGDNRFDRIDASIDLGMIVRIPAYDHPQRGNDGDVIDVILSTSVRTETIEGTALGNGTSFPVPIVVPLHILQILYGALTGDELLTVTYVIRRRSVTYPAAPSTIINLNLHVVGPTPTDPPDLTNTDLDPVVIKGVNAAGVEGADNELLPEHANRPANAHITLWDEAPTPDAEDFFIRLWYEGELAATRQITGGVAGAPVTPPLQIPWALIAKHGNAPPMKQVHYTIDAGLGTNRQQSEVTSVDVQANVQALVMPEVQDLDLIGGDPGVINCTTFRPLNMDGRITVRIPPSDLFEPTMVVRVNWQGYSDNDGTNPVLASVGFKDSPPLTASMIAQGFLVTLDAPFSTLMKTIHTHVGLRLQGAARINYTIQLPTGPLTSSDALHRARSVKTGSSPTYCDDTPVPAAI</sequence>